<dbReference type="EC" id="5.4.99.5" evidence="1"/>
<proteinExistence type="predicted"/>
<comment type="caution">
    <text evidence="4">The sequence shown here is derived from an EMBL/GenBank/DDBJ whole genome shotgun (WGS) entry which is preliminary data.</text>
</comment>
<dbReference type="InterPro" id="IPR036979">
    <property type="entry name" value="CM_dom_sf"/>
</dbReference>
<evidence type="ECO:0000313" key="4">
    <source>
        <dbReference type="EMBL" id="MBE1723362.1"/>
    </source>
</evidence>
<feature type="domain" description="Chorismate mutase" evidence="3">
    <location>
        <begin position="12"/>
        <end position="103"/>
    </location>
</feature>
<organism evidence="4 5">
    <name type="scientific">Bombella apis</name>
    <dbReference type="NCBI Taxonomy" id="1785988"/>
    <lineage>
        <taxon>Bacteria</taxon>
        <taxon>Pseudomonadati</taxon>
        <taxon>Pseudomonadota</taxon>
        <taxon>Alphaproteobacteria</taxon>
        <taxon>Acetobacterales</taxon>
        <taxon>Acetobacteraceae</taxon>
        <taxon>Bombella</taxon>
    </lineage>
</organism>
<gene>
    <name evidence="4" type="ORF">IGM82_02890</name>
</gene>
<dbReference type="InterPro" id="IPR010951">
    <property type="entry name" value="CM_bact"/>
</dbReference>
<dbReference type="NCBIfam" id="TIGR01795">
    <property type="entry name" value="CM_mono_cladeE"/>
    <property type="match status" value="1"/>
</dbReference>
<name>A0ABR9MPJ2_9PROT</name>
<dbReference type="Gene3D" id="1.20.59.10">
    <property type="entry name" value="Chorismate mutase"/>
    <property type="match status" value="1"/>
</dbReference>
<dbReference type="InterPro" id="IPR002701">
    <property type="entry name" value="CM_II_prokaryot"/>
</dbReference>
<dbReference type="InterPro" id="IPR051331">
    <property type="entry name" value="Chorismate_mutase-related"/>
</dbReference>
<reference evidence="4 5" key="1">
    <citation type="submission" date="2020-09" db="EMBL/GenBank/DDBJ databases">
        <title>Bombella mellium and Bombella favum sp. nov., two novel species isolated from honey of Apis mellifera.</title>
        <authorList>
            <person name="Hilgarth M."/>
            <person name="Redwitz J."/>
            <person name="Ehrmann M.A."/>
            <person name="Vogel R.F."/>
            <person name="Jakob F."/>
        </authorList>
    </citation>
    <scope>NUCLEOTIDE SEQUENCE [LARGE SCALE GENOMIC DNA]</scope>
    <source>
        <strain evidence="4 5">MRM1</strain>
    </source>
</reference>
<accession>A0ABR9MPJ2</accession>
<evidence type="ECO:0000256" key="1">
    <source>
        <dbReference type="ARBA" id="ARBA00012404"/>
    </source>
</evidence>
<dbReference type="GO" id="GO:0004106">
    <property type="term" value="F:chorismate mutase activity"/>
    <property type="evidence" value="ECO:0007669"/>
    <property type="project" value="UniProtKB-EC"/>
</dbReference>
<keyword evidence="5" id="KW-1185">Reference proteome</keyword>
<dbReference type="SUPFAM" id="SSF48600">
    <property type="entry name" value="Chorismate mutase II"/>
    <property type="match status" value="1"/>
</dbReference>
<dbReference type="Proteomes" id="UP000599085">
    <property type="component" value="Unassembled WGS sequence"/>
</dbReference>
<dbReference type="PROSITE" id="PS51168">
    <property type="entry name" value="CHORISMATE_MUT_2"/>
    <property type="match status" value="1"/>
</dbReference>
<dbReference type="PANTHER" id="PTHR38041">
    <property type="entry name" value="CHORISMATE MUTASE"/>
    <property type="match status" value="1"/>
</dbReference>
<dbReference type="InterPro" id="IPR036263">
    <property type="entry name" value="Chorismate_II_sf"/>
</dbReference>
<protein>
    <recommendedName>
        <fullName evidence="1">chorismate mutase</fullName>
        <ecNumber evidence="1">5.4.99.5</ecNumber>
    </recommendedName>
</protein>
<dbReference type="PANTHER" id="PTHR38041:SF1">
    <property type="entry name" value="CHORISMATE MUTASE"/>
    <property type="match status" value="1"/>
</dbReference>
<sequence>MTSMTSKNDTLPDPTRQLTALRQRIDNIDAALIYMLAERFRCTADVGALKASSHLPACDPAREKKQLVRLHALAQDAGLDIDFTKKFFAFLVGEVIANHKAIAAQFQDTPQNPVLNKE</sequence>
<dbReference type="SMART" id="SM00830">
    <property type="entry name" value="CM_2"/>
    <property type="match status" value="1"/>
</dbReference>
<evidence type="ECO:0000259" key="3">
    <source>
        <dbReference type="PROSITE" id="PS51168"/>
    </source>
</evidence>
<dbReference type="Pfam" id="PF01817">
    <property type="entry name" value="CM_2"/>
    <property type="match status" value="1"/>
</dbReference>
<dbReference type="NCBIfam" id="NF006691">
    <property type="entry name" value="PRK09239.1"/>
    <property type="match status" value="1"/>
</dbReference>
<evidence type="ECO:0000313" key="5">
    <source>
        <dbReference type="Proteomes" id="UP000599085"/>
    </source>
</evidence>
<dbReference type="EMBL" id="JADAQV010000001">
    <property type="protein sequence ID" value="MBE1723362.1"/>
    <property type="molecule type" value="Genomic_DNA"/>
</dbReference>
<evidence type="ECO:0000256" key="2">
    <source>
        <dbReference type="ARBA" id="ARBA00023235"/>
    </source>
</evidence>
<keyword evidence="2 4" id="KW-0413">Isomerase</keyword>